<protein>
    <submittedName>
        <fullName evidence="3">SpoIID/LytB domain-containing protein</fullName>
    </submittedName>
</protein>
<dbReference type="Pfam" id="PF08486">
    <property type="entry name" value="SpoIID"/>
    <property type="match status" value="1"/>
</dbReference>
<proteinExistence type="predicted"/>
<gene>
    <name evidence="3" type="ORF">M8330_13515</name>
</gene>
<feature type="region of interest" description="Disordered" evidence="1">
    <location>
        <begin position="52"/>
        <end position="74"/>
    </location>
</feature>
<dbReference type="NCBIfam" id="TIGR02669">
    <property type="entry name" value="SpoIID_LytB"/>
    <property type="match status" value="1"/>
</dbReference>
<sequence>MSRKSPRPVRTRLNSRPGSRPAPRPGAPRLRAAAAGLAACLVVGLAPGSLPAASAADPGSGTSAEGVPAGVAAGRGDGRATVKLRLQGRGYGHGRGLSQWGAQGAAVQGESWRSIVRFYYPRTKLGSIGGKVSVWISGDSDRNTVVRTVRGLTARSLSSGRTIALTGKRPNAVAWRLRWAKGGSTEVAYRLRGGQWTRLRLLPGEVELSARKPIPLVTPGGTTRYRGTLRSTAENEGGRRRVTVNVLPLEKYLRGVVPSEVYTSWDADAIRAQAVAARTYAAFERSEPLSRAYQICDTTQCQVYGGADAEHPATDAAIKATGKVAVVRGGEPIFAQFSASNGGWTQGSSLPYQVDQRDPWDRWSGNPYNSWEVSFTGPELRSAFPGIGAIKRVKILARDGNGAWGGRVTSVRVVGGTGSRTMTGDDFRYLLGMRSTWFRKI</sequence>
<accession>A0A9X2IFR7</accession>
<evidence type="ECO:0000256" key="1">
    <source>
        <dbReference type="SAM" id="MobiDB-lite"/>
    </source>
</evidence>
<evidence type="ECO:0000259" key="2">
    <source>
        <dbReference type="Pfam" id="PF08486"/>
    </source>
</evidence>
<comment type="caution">
    <text evidence="3">The sequence shown here is derived from an EMBL/GenBank/DDBJ whole genome shotgun (WGS) entry which is preliminary data.</text>
</comment>
<organism evidence="3 4">
    <name type="scientific">Nocardioides bruguierae</name>
    <dbReference type="NCBI Taxonomy" id="2945102"/>
    <lineage>
        <taxon>Bacteria</taxon>
        <taxon>Bacillati</taxon>
        <taxon>Actinomycetota</taxon>
        <taxon>Actinomycetes</taxon>
        <taxon>Propionibacteriales</taxon>
        <taxon>Nocardioidaceae</taxon>
        <taxon>Nocardioides</taxon>
    </lineage>
</organism>
<evidence type="ECO:0000313" key="3">
    <source>
        <dbReference type="EMBL" id="MCM0621308.1"/>
    </source>
</evidence>
<evidence type="ECO:0000313" key="4">
    <source>
        <dbReference type="Proteomes" id="UP001139485"/>
    </source>
</evidence>
<dbReference type="InterPro" id="IPR013486">
    <property type="entry name" value="SpoIID/LytB"/>
</dbReference>
<dbReference type="AlphaFoldDB" id="A0A9X2IFR7"/>
<feature type="domain" description="Sporulation stage II protein D amidase enhancer LytB N-terminal" evidence="2">
    <location>
        <begin position="243"/>
        <end position="323"/>
    </location>
</feature>
<feature type="region of interest" description="Disordered" evidence="1">
    <location>
        <begin position="1"/>
        <end position="28"/>
    </location>
</feature>
<dbReference type="GO" id="GO:0030435">
    <property type="term" value="P:sporulation resulting in formation of a cellular spore"/>
    <property type="evidence" value="ECO:0007669"/>
    <property type="project" value="InterPro"/>
</dbReference>
<dbReference type="InterPro" id="IPR013693">
    <property type="entry name" value="SpoIID/LytB_N"/>
</dbReference>
<dbReference type="Proteomes" id="UP001139485">
    <property type="component" value="Unassembled WGS sequence"/>
</dbReference>
<dbReference type="RefSeq" id="WP_250827759.1">
    <property type="nucleotide sequence ID" value="NZ_JAMOIL010000016.1"/>
</dbReference>
<dbReference type="EMBL" id="JAMOIL010000016">
    <property type="protein sequence ID" value="MCM0621308.1"/>
    <property type="molecule type" value="Genomic_DNA"/>
</dbReference>
<keyword evidence="4" id="KW-1185">Reference proteome</keyword>
<reference evidence="3" key="1">
    <citation type="submission" date="2022-05" db="EMBL/GenBank/DDBJ databases">
        <authorList>
            <person name="Tuo L."/>
        </authorList>
    </citation>
    <scope>NUCLEOTIDE SEQUENCE</scope>
    <source>
        <strain evidence="3">BSK12Z-4</strain>
    </source>
</reference>
<name>A0A9X2IFR7_9ACTN</name>
<feature type="compositionally biased region" description="Basic residues" evidence="1">
    <location>
        <begin position="1"/>
        <end position="10"/>
    </location>
</feature>